<dbReference type="GeneID" id="103183941"/>
<reference evidence="6" key="5">
    <citation type="submission" date="2025-09" db="UniProtKB">
        <authorList>
            <consortium name="Ensembl"/>
        </authorList>
    </citation>
    <scope>IDENTIFICATION</scope>
</reference>
<dbReference type="GeneTree" id="ENSGT00390000009802"/>
<dbReference type="CDD" id="cd22799">
    <property type="entry name" value="OTU_OTUL"/>
    <property type="match status" value="1"/>
</dbReference>
<dbReference type="KEGG" id="cmk:103183941"/>
<evidence type="ECO:0000313" key="7">
    <source>
        <dbReference type="Proteomes" id="UP000314986"/>
    </source>
</evidence>
<evidence type="ECO:0000313" key="6">
    <source>
        <dbReference type="Ensembl" id="ENSCMIP00000027831.1"/>
    </source>
</evidence>
<feature type="active site" evidence="4">
    <location>
        <position position="661"/>
    </location>
</feature>
<dbReference type="InParanoid" id="A0A4W3IK30"/>
<dbReference type="OMA" id="FVVESEW"/>
<feature type="region of interest" description="Linear diubiquitin binding" evidence="5">
    <location>
        <begin position="447"/>
        <end position="449"/>
    </location>
</feature>
<dbReference type="GO" id="GO:0005737">
    <property type="term" value="C:cytoplasm"/>
    <property type="evidence" value="ECO:0007669"/>
    <property type="project" value="UniProtKB-SubCell"/>
</dbReference>
<evidence type="ECO:0000256" key="5">
    <source>
        <dbReference type="PIRSR" id="PIRSR623237-2"/>
    </source>
</evidence>
<dbReference type="PRINTS" id="PR02055">
    <property type="entry name" value="PROTEINF105"/>
</dbReference>
<reference evidence="7" key="2">
    <citation type="journal article" date="2007" name="PLoS Biol.">
        <title>Survey sequencing and comparative analysis of the elephant shark (Callorhinchus milii) genome.</title>
        <authorList>
            <person name="Venkatesh B."/>
            <person name="Kirkness E.F."/>
            <person name="Loh Y.H."/>
            <person name="Halpern A.L."/>
            <person name="Lee A.P."/>
            <person name="Johnson J."/>
            <person name="Dandona N."/>
            <person name="Viswanathan L.D."/>
            <person name="Tay A."/>
            <person name="Venter J.C."/>
            <person name="Strausberg R.L."/>
            <person name="Brenner S."/>
        </authorList>
    </citation>
    <scope>NUCLEOTIDE SEQUENCE [LARGE SCALE GENOMIC DNA]</scope>
</reference>
<sequence>MGNMCCMESSIQRKCKFISQNEREALLESAKSSKVTDVCEKGRDLQIKMENEGVSVEDSAHEKSFFQQISTEDTVVVGSKRNEFLTVVHQEESDRQQTLCTEQETVIASELALGPPQVEQADLQDNPKSLAFENRADLESEKGGFLTNTQQVVIESGFQEPAYTLRQTSVVCKPATVLERNVSIEDQNTAFHMLKDNGCNVFGKSELGEQCTYMSVQQVVKNDVSPGPLNSMLHEEDESHQLPEPAGVTCHSVLKPSVMTTKRVRLSENCDHRDSQADCDHLAEGAKDLMQMVDLHGDESEATNLENKQSDPGMEVAFCDQQSEDQFPTDEKAAEDFCDKSKFQDRVFDARNEKTAPEPEDMDNGSVVEDEDLYRDENEIEEEKSKIILAHENQITAAARDPSSLEPSVVILEYCAREWKSSTTKAQLMKKAYNTVHETFSSVRRVRGDNYCALRATLFQALSNIELPKWIQKDTFLQFPEKLITENYSWIKQWNFGAQIYGNEDPVEKLKEYLILLKCKWTDVCGMASLEERQSACEKIFSGEIEEYSLFEALKFLMLVKAIELDRDKLQEKEVPLFCWLLFARDTSDNPYLFMKNHLNHVGYTGGLDQVEMFLLGYTMQLTIRVFRLYKFGTDEFITFYPDDHQEDWPVITLITEDDRHYNVLVGESEVSEL</sequence>
<gene>
    <name evidence="6" type="primary">LOC103183941</name>
</gene>
<dbReference type="PANTHER" id="PTHR33662:SF3">
    <property type="entry name" value="FIBROUS SHEATH CABYR-BINDING PROTEIN-LIKE-RELATED"/>
    <property type="match status" value="1"/>
</dbReference>
<organism evidence="6 7">
    <name type="scientific">Callorhinchus milii</name>
    <name type="common">Ghost shark</name>
    <dbReference type="NCBI Taxonomy" id="7868"/>
    <lineage>
        <taxon>Eukaryota</taxon>
        <taxon>Metazoa</taxon>
        <taxon>Chordata</taxon>
        <taxon>Craniata</taxon>
        <taxon>Vertebrata</taxon>
        <taxon>Chondrichthyes</taxon>
        <taxon>Holocephali</taxon>
        <taxon>Chimaeriformes</taxon>
        <taxon>Callorhinchidae</taxon>
        <taxon>Callorhinchus</taxon>
    </lineage>
</organism>
<evidence type="ECO:0000256" key="3">
    <source>
        <dbReference type="ARBA" id="ARBA00022490"/>
    </source>
</evidence>
<dbReference type="AlphaFoldDB" id="A0A4W3IK30"/>
<dbReference type="GO" id="GO:0004843">
    <property type="term" value="F:cysteine-type deubiquitinase activity"/>
    <property type="evidence" value="ECO:0007669"/>
    <property type="project" value="InterPro"/>
</dbReference>
<feature type="active site" description="Nucleophile" evidence="4">
    <location>
        <position position="452"/>
    </location>
</feature>
<comment type="similarity">
    <text evidence="2">Belongs to the peptidase C65 family. Otulin subfamily.</text>
</comment>
<proteinExistence type="inferred from homology"/>
<evidence type="ECO:0000256" key="1">
    <source>
        <dbReference type="ARBA" id="ARBA00004496"/>
    </source>
</evidence>
<feature type="region of interest" description="Linear diubiquitin binding" evidence="5">
    <location>
        <begin position="605"/>
        <end position="611"/>
    </location>
</feature>
<keyword evidence="3" id="KW-0963">Cytoplasm</keyword>
<dbReference type="InterPro" id="IPR023235">
    <property type="entry name" value="FAM105"/>
</dbReference>
<reference evidence="7" key="1">
    <citation type="journal article" date="2006" name="Science">
        <title>Ancient noncoding elements conserved in the human genome.</title>
        <authorList>
            <person name="Venkatesh B."/>
            <person name="Kirkness E.F."/>
            <person name="Loh Y.H."/>
            <person name="Halpern A.L."/>
            <person name="Lee A.P."/>
            <person name="Johnson J."/>
            <person name="Dandona N."/>
            <person name="Viswanathan L.D."/>
            <person name="Tay A."/>
            <person name="Venter J.C."/>
            <person name="Strausberg R.L."/>
            <person name="Brenner S."/>
        </authorList>
    </citation>
    <scope>NUCLEOTIDE SEQUENCE [LARGE SCALE GENOMIC DNA]</scope>
</reference>
<name>A0A4W3IK30_CALMI</name>
<comment type="subcellular location">
    <subcellularLocation>
        <location evidence="1">Cytoplasm</location>
    </subcellularLocation>
</comment>
<evidence type="ECO:0000256" key="2">
    <source>
        <dbReference type="ARBA" id="ARBA00010267"/>
    </source>
</evidence>
<reference evidence="7" key="3">
    <citation type="journal article" date="2014" name="Nature">
        <title>Elephant shark genome provides unique insights into gnathostome evolution.</title>
        <authorList>
            <consortium name="International Elephant Shark Genome Sequencing Consortium"/>
            <person name="Venkatesh B."/>
            <person name="Lee A.P."/>
            <person name="Ravi V."/>
            <person name="Maurya A.K."/>
            <person name="Lian M.M."/>
            <person name="Swann J.B."/>
            <person name="Ohta Y."/>
            <person name="Flajnik M.F."/>
            <person name="Sutoh Y."/>
            <person name="Kasahara M."/>
            <person name="Hoon S."/>
            <person name="Gangu V."/>
            <person name="Roy S.W."/>
            <person name="Irimia M."/>
            <person name="Korzh V."/>
            <person name="Kondrychyn I."/>
            <person name="Lim Z.W."/>
            <person name="Tay B.H."/>
            <person name="Tohari S."/>
            <person name="Kong K.W."/>
            <person name="Ho S."/>
            <person name="Lorente-Galdos B."/>
            <person name="Quilez J."/>
            <person name="Marques-Bonet T."/>
            <person name="Raney B.J."/>
            <person name="Ingham P.W."/>
            <person name="Tay A."/>
            <person name="Hillier L.W."/>
            <person name="Minx P."/>
            <person name="Boehm T."/>
            <person name="Wilson R.K."/>
            <person name="Brenner S."/>
            <person name="Warren W.C."/>
        </authorList>
    </citation>
    <scope>NUCLEOTIDE SEQUENCE [LARGE SCALE GENOMIC DNA]</scope>
</reference>
<protein>
    <submittedName>
        <fullName evidence="6">OTU deubiquitinase with linear linkage specificity</fullName>
    </submittedName>
</protein>
<feature type="site" description="Linear diubiquitin binding" evidence="5">
    <location>
        <position position="636"/>
    </location>
</feature>
<dbReference type="PANTHER" id="PTHR33662">
    <property type="entry name" value="OTU DEUBIQUITINASE WITH LINEAR LINKAGE-SPECIFICITY A-RELATED"/>
    <property type="match status" value="1"/>
</dbReference>
<keyword evidence="7" id="KW-1185">Reference proteome</keyword>
<dbReference type="Ensembl" id="ENSCMIT00000028272.1">
    <property type="protein sequence ID" value="ENSCMIP00000027831.1"/>
    <property type="gene ID" value="ENSCMIG00000012106.1"/>
</dbReference>
<dbReference type="RefSeq" id="XP_007899897.1">
    <property type="nucleotide sequence ID" value="XM_007901706.2"/>
</dbReference>
<dbReference type="Pfam" id="PF16218">
    <property type="entry name" value="Peptidase_C101"/>
    <property type="match status" value="1"/>
</dbReference>
<dbReference type="InterPro" id="IPR023237">
    <property type="entry name" value="Otulin"/>
</dbReference>
<feature type="region of interest" description="Linear diubiquitin binding" evidence="5">
    <location>
        <begin position="418"/>
        <end position="419"/>
    </location>
</feature>
<evidence type="ECO:0000256" key="4">
    <source>
        <dbReference type="PIRSR" id="PIRSR623237-1"/>
    </source>
</evidence>
<dbReference type="PRINTS" id="PR02057">
    <property type="entry name" value="PROTEINF105B"/>
</dbReference>
<accession>A0A4W3IK30</accession>
<feature type="active site" evidence="4">
    <location>
        <position position="449"/>
    </location>
</feature>
<dbReference type="GO" id="GO:1990108">
    <property type="term" value="P:protein linear deubiquitination"/>
    <property type="evidence" value="ECO:0007669"/>
    <property type="project" value="InterPro"/>
</dbReference>
<dbReference type="OrthoDB" id="6288034at2759"/>
<dbReference type="Proteomes" id="UP000314986">
    <property type="component" value="Unassembled WGS sequence"/>
</dbReference>
<feature type="region of interest" description="Linear diubiquitin binding" evidence="5">
    <location>
        <begin position="658"/>
        <end position="660"/>
    </location>
</feature>
<reference evidence="6" key="4">
    <citation type="submission" date="2025-08" db="UniProtKB">
        <authorList>
            <consortium name="Ensembl"/>
        </authorList>
    </citation>
    <scope>IDENTIFICATION</scope>
</reference>
<dbReference type="STRING" id="7868.ENSCMIP00000027831"/>